<feature type="transmembrane region" description="Helical" evidence="6">
    <location>
        <begin position="307"/>
        <end position="330"/>
    </location>
</feature>
<evidence type="ECO:0000313" key="8">
    <source>
        <dbReference type="Proteomes" id="UP000611945"/>
    </source>
</evidence>
<feature type="transmembrane region" description="Helical" evidence="6">
    <location>
        <begin position="373"/>
        <end position="394"/>
    </location>
</feature>
<dbReference type="PANTHER" id="PTHR30250:SF28">
    <property type="entry name" value="POLYSACCHARIDE BIOSYNTHESIS PROTEIN"/>
    <property type="match status" value="1"/>
</dbReference>
<accession>A0ABR8TR40</accession>
<feature type="transmembrane region" description="Helical" evidence="6">
    <location>
        <begin position="400"/>
        <end position="423"/>
    </location>
</feature>
<dbReference type="Pfam" id="PF13440">
    <property type="entry name" value="Polysacc_synt_3"/>
    <property type="match status" value="1"/>
</dbReference>
<gene>
    <name evidence="7" type="ORF">H9642_13760</name>
</gene>
<keyword evidence="3 6" id="KW-0812">Transmembrane</keyword>
<evidence type="ECO:0000256" key="2">
    <source>
        <dbReference type="ARBA" id="ARBA00022475"/>
    </source>
</evidence>
<feature type="transmembrane region" description="Helical" evidence="6">
    <location>
        <begin position="122"/>
        <end position="142"/>
    </location>
</feature>
<feature type="transmembrane region" description="Helical" evidence="6">
    <location>
        <begin position="342"/>
        <end position="366"/>
    </location>
</feature>
<dbReference type="EMBL" id="JACSQG010000007">
    <property type="protein sequence ID" value="MBD7978247.1"/>
    <property type="molecule type" value="Genomic_DNA"/>
</dbReference>
<proteinExistence type="predicted"/>
<protein>
    <submittedName>
        <fullName evidence="7">Oligosaccharide flippase family protein</fullName>
    </submittedName>
</protein>
<comment type="caution">
    <text evidence="7">The sequence shown here is derived from an EMBL/GenBank/DDBJ whole genome shotgun (WGS) entry which is preliminary data.</text>
</comment>
<keyword evidence="2" id="KW-1003">Cell membrane</keyword>
<feature type="transmembrane region" description="Helical" evidence="6">
    <location>
        <begin position="20"/>
        <end position="41"/>
    </location>
</feature>
<feature type="transmembrane region" description="Helical" evidence="6">
    <location>
        <begin position="90"/>
        <end position="110"/>
    </location>
</feature>
<dbReference type="PANTHER" id="PTHR30250">
    <property type="entry name" value="PST FAMILY PREDICTED COLANIC ACID TRANSPORTER"/>
    <property type="match status" value="1"/>
</dbReference>
<reference evidence="7 8" key="1">
    <citation type="submission" date="2020-08" db="EMBL/GenBank/DDBJ databases">
        <title>A Genomic Blueprint of the Chicken Gut Microbiome.</title>
        <authorList>
            <person name="Gilroy R."/>
            <person name="Ravi A."/>
            <person name="Getino M."/>
            <person name="Pursley I."/>
            <person name="Horton D.L."/>
            <person name="Alikhan N.-F."/>
            <person name="Baker D."/>
            <person name="Gharbi K."/>
            <person name="Hall N."/>
            <person name="Watson M."/>
            <person name="Adriaenssens E.M."/>
            <person name="Foster-Nyarko E."/>
            <person name="Jarju S."/>
            <person name="Secka A."/>
            <person name="Antonio M."/>
            <person name="Oren A."/>
            <person name="Chaudhuri R."/>
            <person name="La Ragione R.M."/>
            <person name="Hildebrand F."/>
            <person name="Pallen M.J."/>
        </authorList>
    </citation>
    <scope>NUCLEOTIDE SEQUENCE [LARGE SCALE GENOMIC DNA]</scope>
    <source>
        <strain evidence="7 8">Sa2CUA2</strain>
    </source>
</reference>
<sequence length="439" mass="46864">MRTLPITLKDLSQRPFVRNVLAVATGSAAAQAITIAFAPVITRMYGPESFGQLGAFMAILVVLTPIAALTYPIAIVLPKKDHEALAIAKLSVLLALVITVLTAVALYFSADQLVRLLGLQAISGFMMLIPVAMFFAACMQVAEQWLIRKGKFSVTARVAIIQSLLLNMSKTGIGVVHPFASTLIVLAVAGRALHAVMLATGAGLFSGPSSTRTTIAELKGWARIHADFPLFRAPQVLLNALSQSLPVMLLASLFGPASAGFYTLARTVMAVPSMLVGKSVSDVFYPKFTEAAHAGEQLSGLIIKATAALAVVGVFPFLLVVVLGPWLFQWVFGEEWQVAGGYAQWLACWLFFGFINRPSIAAIAALSLQKFFLVYEVASVFARVVAIYVGFFVFKSDMVAVAAFSLAGAFLNLLLIATTIMACSRLSAASRNLKQGVLE</sequence>
<evidence type="ECO:0000256" key="3">
    <source>
        <dbReference type="ARBA" id="ARBA00022692"/>
    </source>
</evidence>
<feature type="transmembrane region" description="Helical" evidence="6">
    <location>
        <begin position="53"/>
        <end position="78"/>
    </location>
</feature>
<feature type="transmembrane region" description="Helical" evidence="6">
    <location>
        <begin position="179"/>
        <end position="205"/>
    </location>
</feature>
<evidence type="ECO:0000256" key="5">
    <source>
        <dbReference type="ARBA" id="ARBA00023136"/>
    </source>
</evidence>
<dbReference type="Proteomes" id="UP000611945">
    <property type="component" value="Unassembled WGS sequence"/>
</dbReference>
<name>A0ABR8TR40_9PSED</name>
<evidence type="ECO:0000256" key="4">
    <source>
        <dbReference type="ARBA" id="ARBA00022989"/>
    </source>
</evidence>
<keyword evidence="8" id="KW-1185">Reference proteome</keyword>
<keyword evidence="4 6" id="KW-1133">Transmembrane helix</keyword>
<dbReference type="InterPro" id="IPR050833">
    <property type="entry name" value="Poly_Biosynth_Transport"/>
</dbReference>
<evidence type="ECO:0000256" key="6">
    <source>
        <dbReference type="SAM" id="Phobius"/>
    </source>
</evidence>
<evidence type="ECO:0000256" key="1">
    <source>
        <dbReference type="ARBA" id="ARBA00004651"/>
    </source>
</evidence>
<evidence type="ECO:0000313" key="7">
    <source>
        <dbReference type="EMBL" id="MBD7978247.1"/>
    </source>
</evidence>
<organism evidence="7 8">
    <name type="scientific">Serpens gallinarum</name>
    <dbReference type="NCBI Taxonomy" id="2763075"/>
    <lineage>
        <taxon>Bacteria</taxon>
        <taxon>Pseudomonadati</taxon>
        <taxon>Pseudomonadota</taxon>
        <taxon>Gammaproteobacteria</taxon>
        <taxon>Pseudomonadales</taxon>
        <taxon>Pseudomonadaceae</taxon>
        <taxon>Pseudomonas</taxon>
    </lineage>
</organism>
<keyword evidence="5 6" id="KW-0472">Membrane</keyword>
<comment type="subcellular location">
    <subcellularLocation>
        <location evidence="1">Cell membrane</location>
        <topology evidence="1">Multi-pass membrane protein</topology>
    </subcellularLocation>
</comment>